<dbReference type="GO" id="GO:0009267">
    <property type="term" value="P:cellular response to starvation"/>
    <property type="evidence" value="ECO:0007669"/>
    <property type="project" value="TreeGrafter"/>
</dbReference>
<dbReference type="OrthoDB" id="1724976at2759"/>
<dbReference type="GO" id="GO:0071230">
    <property type="term" value="P:cellular response to amino acid stimulus"/>
    <property type="evidence" value="ECO:0007669"/>
    <property type="project" value="TreeGrafter"/>
</dbReference>
<dbReference type="GO" id="GO:0030674">
    <property type="term" value="F:protein-macromolecule adaptor activity"/>
    <property type="evidence" value="ECO:0007669"/>
    <property type="project" value="TreeGrafter"/>
</dbReference>
<protein>
    <submittedName>
        <fullName evidence="2">Uncharacterized protein</fullName>
    </submittedName>
</protein>
<dbReference type="PANTHER" id="PTHR12848">
    <property type="entry name" value="REGULATORY-ASSOCIATED PROTEIN OF MTOR"/>
    <property type="match status" value="1"/>
</dbReference>
<feature type="region of interest" description="Disordered" evidence="1">
    <location>
        <begin position="1"/>
        <end position="30"/>
    </location>
</feature>
<evidence type="ECO:0000256" key="1">
    <source>
        <dbReference type="SAM" id="MobiDB-lite"/>
    </source>
</evidence>
<dbReference type="EMBL" id="CM017325">
    <property type="protein sequence ID" value="KAE8056127.1"/>
    <property type="molecule type" value="Genomic_DNA"/>
</dbReference>
<dbReference type="GO" id="GO:0031929">
    <property type="term" value="P:TOR signaling"/>
    <property type="evidence" value="ECO:0007669"/>
    <property type="project" value="InterPro"/>
</dbReference>
<feature type="compositionally biased region" description="Polar residues" evidence="1">
    <location>
        <begin position="7"/>
        <end position="19"/>
    </location>
</feature>
<reference evidence="2 3" key="1">
    <citation type="submission" date="2019-06" db="EMBL/GenBank/DDBJ databases">
        <title>A chromosomal-level reference genome of Carpinus fangiana (Coryloideae, Betulaceae).</title>
        <authorList>
            <person name="Yang X."/>
            <person name="Wang Z."/>
            <person name="Zhang L."/>
            <person name="Hao G."/>
            <person name="Liu J."/>
            <person name="Yang Y."/>
        </authorList>
    </citation>
    <scope>NUCLEOTIDE SEQUENCE [LARGE SCALE GENOMIC DNA]</scope>
    <source>
        <strain evidence="2">Cfa_2016G</strain>
        <tissue evidence="2">Leaf</tissue>
    </source>
</reference>
<dbReference type="GO" id="GO:0005737">
    <property type="term" value="C:cytoplasm"/>
    <property type="evidence" value="ECO:0007669"/>
    <property type="project" value="TreeGrafter"/>
</dbReference>
<organism evidence="2 3">
    <name type="scientific">Carpinus fangiana</name>
    <dbReference type="NCBI Taxonomy" id="176857"/>
    <lineage>
        <taxon>Eukaryota</taxon>
        <taxon>Viridiplantae</taxon>
        <taxon>Streptophyta</taxon>
        <taxon>Embryophyta</taxon>
        <taxon>Tracheophyta</taxon>
        <taxon>Spermatophyta</taxon>
        <taxon>Magnoliopsida</taxon>
        <taxon>eudicotyledons</taxon>
        <taxon>Gunneridae</taxon>
        <taxon>Pentapetalae</taxon>
        <taxon>rosids</taxon>
        <taxon>fabids</taxon>
        <taxon>Fagales</taxon>
        <taxon>Betulaceae</taxon>
        <taxon>Carpinus</taxon>
    </lineage>
</organism>
<gene>
    <name evidence="2" type="ORF">FH972_012921</name>
</gene>
<dbReference type="GO" id="GO:0030307">
    <property type="term" value="P:positive regulation of cell growth"/>
    <property type="evidence" value="ECO:0007669"/>
    <property type="project" value="TreeGrafter"/>
</dbReference>
<dbReference type="InterPro" id="IPR004083">
    <property type="entry name" value="Raptor"/>
</dbReference>
<name>A0A5N6R8K9_9ROSI</name>
<keyword evidence="3" id="KW-1185">Reference proteome</keyword>
<sequence>MVRDGRVSTSSPLANSSIMHGSPLTDDSSLHSDSGILNDGVRNGVVNHSRSKPLNNAMHSQCVLAMCTLAKDPSPRIASLGRRVLSIIEIEQVVAKPLKSSSGVQSGEPTTSSPTLLARLAQSSSWFEMNAGHLPLTFQTPPVSPPRPNFLAGMGMQIVYSLEFKPHVLNFPETGLADPLLGAGAS</sequence>
<dbReference type="PANTHER" id="PTHR12848:SF16">
    <property type="entry name" value="REGULATORY-ASSOCIATED PROTEIN OF MTOR"/>
    <property type="match status" value="1"/>
</dbReference>
<proteinExistence type="predicted"/>
<evidence type="ECO:0000313" key="2">
    <source>
        <dbReference type="EMBL" id="KAE8056127.1"/>
    </source>
</evidence>
<dbReference type="AlphaFoldDB" id="A0A5N6R8K9"/>
<evidence type="ECO:0000313" key="3">
    <source>
        <dbReference type="Proteomes" id="UP000327013"/>
    </source>
</evidence>
<dbReference type="Proteomes" id="UP000327013">
    <property type="component" value="Chromosome 5"/>
</dbReference>
<dbReference type="GO" id="GO:0031931">
    <property type="term" value="C:TORC1 complex"/>
    <property type="evidence" value="ECO:0007669"/>
    <property type="project" value="InterPro"/>
</dbReference>
<dbReference type="GO" id="GO:0010506">
    <property type="term" value="P:regulation of autophagy"/>
    <property type="evidence" value="ECO:0007669"/>
    <property type="project" value="TreeGrafter"/>
</dbReference>
<accession>A0A5N6R8K9</accession>